<organism evidence="1 2">
    <name type="scientific">Zizania palustris</name>
    <name type="common">Northern wild rice</name>
    <dbReference type="NCBI Taxonomy" id="103762"/>
    <lineage>
        <taxon>Eukaryota</taxon>
        <taxon>Viridiplantae</taxon>
        <taxon>Streptophyta</taxon>
        <taxon>Embryophyta</taxon>
        <taxon>Tracheophyta</taxon>
        <taxon>Spermatophyta</taxon>
        <taxon>Magnoliopsida</taxon>
        <taxon>Liliopsida</taxon>
        <taxon>Poales</taxon>
        <taxon>Poaceae</taxon>
        <taxon>BOP clade</taxon>
        <taxon>Oryzoideae</taxon>
        <taxon>Oryzeae</taxon>
        <taxon>Zizaniinae</taxon>
        <taxon>Zizania</taxon>
    </lineage>
</organism>
<evidence type="ECO:0000313" key="2">
    <source>
        <dbReference type="Proteomes" id="UP000729402"/>
    </source>
</evidence>
<gene>
    <name evidence="1" type="ORF">GUJ93_ZPchr0006g43793</name>
</gene>
<dbReference type="Proteomes" id="UP000729402">
    <property type="component" value="Unassembled WGS sequence"/>
</dbReference>
<reference evidence="1" key="1">
    <citation type="journal article" date="2021" name="bioRxiv">
        <title>Whole Genome Assembly and Annotation of Northern Wild Rice, Zizania palustris L., Supports a Whole Genome Duplication in the Zizania Genus.</title>
        <authorList>
            <person name="Haas M."/>
            <person name="Kono T."/>
            <person name="Macchietto M."/>
            <person name="Millas R."/>
            <person name="McGilp L."/>
            <person name="Shao M."/>
            <person name="Duquette J."/>
            <person name="Hirsch C.N."/>
            <person name="Kimball J."/>
        </authorList>
    </citation>
    <scope>NUCLEOTIDE SEQUENCE</scope>
    <source>
        <tissue evidence="1">Fresh leaf tissue</tissue>
    </source>
</reference>
<name>A0A8J5W3K3_ZIZPA</name>
<dbReference type="EMBL" id="JAAALK010000283">
    <property type="protein sequence ID" value="KAG8076158.1"/>
    <property type="molecule type" value="Genomic_DNA"/>
</dbReference>
<comment type="caution">
    <text evidence="1">The sequence shown here is derived from an EMBL/GenBank/DDBJ whole genome shotgun (WGS) entry which is preliminary data.</text>
</comment>
<keyword evidence="2" id="KW-1185">Reference proteome</keyword>
<sequence>MTRGSVGRVSTVRWVCARAIGRQGQRLQEAQPLTSLARLLRRFPLSRRLASRRVVHILRLAALAGRPLGMAISASAVAASPTLLAAAARRGAATQRPVPWTAPECGQSAGLCDAQVNKDCMSAQWKDEQRADELVEVPGFLPKQL</sequence>
<dbReference type="AlphaFoldDB" id="A0A8J5W3K3"/>
<evidence type="ECO:0000313" key="1">
    <source>
        <dbReference type="EMBL" id="KAG8076158.1"/>
    </source>
</evidence>
<reference evidence="1" key="2">
    <citation type="submission" date="2021-02" db="EMBL/GenBank/DDBJ databases">
        <authorList>
            <person name="Kimball J.A."/>
            <person name="Haas M.W."/>
            <person name="Macchietto M."/>
            <person name="Kono T."/>
            <person name="Duquette J."/>
            <person name="Shao M."/>
        </authorList>
    </citation>
    <scope>NUCLEOTIDE SEQUENCE</scope>
    <source>
        <tissue evidence="1">Fresh leaf tissue</tissue>
    </source>
</reference>
<accession>A0A8J5W3K3</accession>
<proteinExistence type="predicted"/>
<protein>
    <submittedName>
        <fullName evidence="1">Uncharacterized protein</fullName>
    </submittedName>
</protein>